<dbReference type="PANTHER" id="PTHR30250">
    <property type="entry name" value="PST FAMILY PREDICTED COLANIC ACID TRANSPORTER"/>
    <property type="match status" value="1"/>
</dbReference>
<evidence type="ECO:0000256" key="6">
    <source>
        <dbReference type="SAM" id="Phobius"/>
    </source>
</evidence>
<protein>
    <submittedName>
        <fullName evidence="7">O-antigen translocase</fullName>
    </submittedName>
</protein>
<proteinExistence type="predicted"/>
<feature type="transmembrane region" description="Helical" evidence="6">
    <location>
        <begin position="429"/>
        <end position="447"/>
    </location>
</feature>
<dbReference type="RefSeq" id="WP_006282238.1">
    <property type="nucleotide sequence ID" value="NZ_BPTR01000001.1"/>
</dbReference>
<keyword evidence="3 6" id="KW-0812">Transmembrane</keyword>
<dbReference type="GeneID" id="72479646"/>
<comment type="subcellular location">
    <subcellularLocation>
        <location evidence="1">Cell membrane</location>
        <topology evidence="1">Multi-pass membrane protein</topology>
    </subcellularLocation>
</comment>
<evidence type="ECO:0000256" key="1">
    <source>
        <dbReference type="ARBA" id="ARBA00004651"/>
    </source>
</evidence>
<dbReference type="Pfam" id="PF13440">
    <property type="entry name" value="Polysacc_synt_3"/>
    <property type="match status" value="1"/>
</dbReference>
<feature type="transmembrane region" description="Helical" evidence="6">
    <location>
        <begin position="94"/>
        <end position="114"/>
    </location>
</feature>
<evidence type="ECO:0000313" key="8">
    <source>
        <dbReference type="Proteomes" id="UP000887043"/>
    </source>
</evidence>
<name>A0AA37HWU8_SEGBR</name>
<gene>
    <name evidence="7" type="ORF">PRRU23_09990</name>
</gene>
<keyword evidence="2" id="KW-1003">Cell membrane</keyword>
<evidence type="ECO:0000256" key="5">
    <source>
        <dbReference type="ARBA" id="ARBA00023136"/>
    </source>
</evidence>
<sequence>MKKEDGYSHILKYTSIFGGVQGVNILVSIIRNKLVALLLGPEGMGLVSLFNSTIKLVSDSTNFGLSMSSVRNISSAFECGNEDRLISEIQLVRTWSLFTAIFGMLVCILVSPLLNSWTFNWGDHTLHFILLSPIIALVSLSGGELAILKGIRRLKILAIISIYNVILNLIISIPIFYIWRDKAIIPTMFLVALIQMLVTIFYSSRVYPYRIRLRAHFMIRGYNMMKLGMSFLVAGLMGSGCDFIIRSYINNVGSLSEVGLFNAGYMMTMVYAGMIFAAMETDYFPRLSAIKSIGSEMSKLVNHQINASVFLLSPLLVLYSVCLPVILPLFLSRKFLPALELSQIMILAMYLRAAKLPLAYIPLAKGNSKSYMLMESIDDIMMIVFVLLMYFLFGLKGAGYGMVIAAFLDYLTLNVYMKLRYRYTLDKRSFLFFFVQSLLGVLTYLIVSYLDSFWYWISGSILFVLSVGISCFFFQKYTEIFSQIISSIKNKLHG</sequence>
<evidence type="ECO:0000313" key="7">
    <source>
        <dbReference type="EMBL" id="GJG27299.1"/>
    </source>
</evidence>
<dbReference type="EMBL" id="BPTR01000001">
    <property type="protein sequence ID" value="GJG27299.1"/>
    <property type="molecule type" value="Genomic_DNA"/>
</dbReference>
<feature type="transmembrane region" description="Helical" evidence="6">
    <location>
        <begin position="265"/>
        <end position="284"/>
    </location>
</feature>
<feature type="transmembrane region" description="Helical" evidence="6">
    <location>
        <begin position="305"/>
        <end position="331"/>
    </location>
</feature>
<feature type="transmembrane region" description="Helical" evidence="6">
    <location>
        <begin position="224"/>
        <end position="245"/>
    </location>
</feature>
<dbReference type="Proteomes" id="UP000887043">
    <property type="component" value="Unassembled WGS sequence"/>
</dbReference>
<dbReference type="GO" id="GO:0005886">
    <property type="term" value="C:plasma membrane"/>
    <property type="evidence" value="ECO:0007669"/>
    <property type="project" value="UniProtKB-SubCell"/>
</dbReference>
<dbReference type="AlphaFoldDB" id="A0AA37HWU8"/>
<feature type="transmembrane region" description="Helical" evidence="6">
    <location>
        <begin position="453"/>
        <end position="474"/>
    </location>
</feature>
<dbReference type="PANTHER" id="PTHR30250:SF11">
    <property type="entry name" value="O-ANTIGEN TRANSPORTER-RELATED"/>
    <property type="match status" value="1"/>
</dbReference>
<evidence type="ECO:0000256" key="2">
    <source>
        <dbReference type="ARBA" id="ARBA00022475"/>
    </source>
</evidence>
<evidence type="ECO:0000256" key="3">
    <source>
        <dbReference type="ARBA" id="ARBA00022692"/>
    </source>
</evidence>
<accession>A0AA37HWU8</accession>
<comment type="caution">
    <text evidence="7">The sequence shown here is derived from an EMBL/GenBank/DDBJ whole genome shotgun (WGS) entry which is preliminary data.</text>
</comment>
<keyword evidence="5 6" id="KW-0472">Membrane</keyword>
<feature type="transmembrane region" description="Helical" evidence="6">
    <location>
        <begin position="126"/>
        <end position="147"/>
    </location>
</feature>
<evidence type="ECO:0000256" key="4">
    <source>
        <dbReference type="ARBA" id="ARBA00022989"/>
    </source>
</evidence>
<feature type="transmembrane region" description="Helical" evidence="6">
    <location>
        <begin position="183"/>
        <end position="203"/>
    </location>
</feature>
<keyword evidence="4 6" id="KW-1133">Transmembrane helix</keyword>
<feature type="transmembrane region" description="Helical" evidence="6">
    <location>
        <begin position="154"/>
        <end position="177"/>
    </location>
</feature>
<organism evidence="7 8">
    <name type="scientific">Segatella bryantii</name>
    <name type="common">Prevotella bryantii</name>
    <dbReference type="NCBI Taxonomy" id="77095"/>
    <lineage>
        <taxon>Bacteria</taxon>
        <taxon>Pseudomonadati</taxon>
        <taxon>Bacteroidota</taxon>
        <taxon>Bacteroidia</taxon>
        <taxon>Bacteroidales</taxon>
        <taxon>Prevotellaceae</taxon>
        <taxon>Segatella</taxon>
    </lineage>
</organism>
<dbReference type="InterPro" id="IPR050833">
    <property type="entry name" value="Poly_Biosynth_Transport"/>
</dbReference>
<reference evidence="7" key="1">
    <citation type="submission" date="2021-08" db="EMBL/GenBank/DDBJ databases">
        <title>Prevotella lacticifex sp. nov., isolated from rumen of cow.</title>
        <authorList>
            <person name="Shinkai T."/>
            <person name="Ikeyama N."/>
            <person name="Kumagai M."/>
            <person name="Ohmori H."/>
            <person name="Sakamoto M."/>
            <person name="Ohkuma M."/>
            <person name="Mitsumori M."/>
        </authorList>
    </citation>
    <scope>NUCLEOTIDE SEQUENCE</scope>
    <source>
        <strain evidence="7">DSM 11371</strain>
    </source>
</reference>